<feature type="compositionally biased region" description="Basic and acidic residues" evidence="1">
    <location>
        <begin position="174"/>
        <end position="190"/>
    </location>
</feature>
<sequence>MSSKKPLSPRRTAGRVLGVARDTAYFGLGVTARVGASAVNRASALLGREEVTVTAPPVEPMPPAPVPTPGPPPAPGPAPAPDPGPEPGPMPVPGPEPVPAPDPVGEALAAEARAASASASASDDSALEGDLEGDLVTPAGIPAADPAVNPDTAEADFHQQDTPPLLDASTVKSVTHESDVLRRAADAGRG</sequence>
<name>A0A927K675_9ACTN</name>
<dbReference type="RefSeq" id="WP_192143858.1">
    <property type="nucleotide sequence ID" value="NZ_JACYXZ010000003.1"/>
</dbReference>
<reference evidence="2" key="1">
    <citation type="submission" date="2020-09" db="EMBL/GenBank/DDBJ databases">
        <title>Nocardioides sp. strain MJB4 16S ribosomal RNA gene Genome sequencing and assembly.</title>
        <authorList>
            <person name="Kim I."/>
        </authorList>
    </citation>
    <scope>NUCLEOTIDE SEQUENCE</scope>
    <source>
        <strain evidence="2">MJB4</strain>
    </source>
</reference>
<keyword evidence="3" id="KW-1185">Reference proteome</keyword>
<feature type="compositionally biased region" description="Pro residues" evidence="1">
    <location>
        <begin position="57"/>
        <end position="102"/>
    </location>
</feature>
<accession>A0A927K675</accession>
<dbReference type="Proteomes" id="UP000616839">
    <property type="component" value="Unassembled WGS sequence"/>
</dbReference>
<evidence type="ECO:0000313" key="3">
    <source>
        <dbReference type="Proteomes" id="UP000616839"/>
    </source>
</evidence>
<evidence type="ECO:0000313" key="2">
    <source>
        <dbReference type="EMBL" id="MBD8870573.1"/>
    </source>
</evidence>
<feature type="region of interest" description="Disordered" evidence="1">
    <location>
        <begin position="51"/>
        <end position="190"/>
    </location>
</feature>
<gene>
    <name evidence="2" type="ORF">IE331_13135</name>
</gene>
<feature type="compositionally biased region" description="Low complexity" evidence="1">
    <location>
        <begin position="103"/>
        <end position="124"/>
    </location>
</feature>
<dbReference type="AlphaFoldDB" id="A0A927K675"/>
<evidence type="ECO:0000256" key="1">
    <source>
        <dbReference type="SAM" id="MobiDB-lite"/>
    </source>
</evidence>
<organism evidence="2 3">
    <name type="scientific">Nocardioides donggukensis</name>
    <dbReference type="NCBI Taxonomy" id="2774019"/>
    <lineage>
        <taxon>Bacteria</taxon>
        <taxon>Bacillati</taxon>
        <taxon>Actinomycetota</taxon>
        <taxon>Actinomycetes</taxon>
        <taxon>Propionibacteriales</taxon>
        <taxon>Nocardioidaceae</taxon>
        <taxon>Nocardioides</taxon>
    </lineage>
</organism>
<protein>
    <submittedName>
        <fullName evidence="2">Uncharacterized protein</fullName>
    </submittedName>
</protein>
<dbReference type="EMBL" id="JACYXZ010000003">
    <property type="protein sequence ID" value="MBD8870573.1"/>
    <property type="molecule type" value="Genomic_DNA"/>
</dbReference>
<proteinExistence type="predicted"/>
<comment type="caution">
    <text evidence="2">The sequence shown here is derived from an EMBL/GenBank/DDBJ whole genome shotgun (WGS) entry which is preliminary data.</text>
</comment>